<dbReference type="EMBL" id="FOSX01000084">
    <property type="protein sequence ID" value="SFL26983.1"/>
    <property type="molecule type" value="Genomic_DNA"/>
</dbReference>
<name>A0A1I4GBR9_9GAMM</name>
<reference evidence="1 2" key="1">
    <citation type="submission" date="2016-10" db="EMBL/GenBank/DDBJ databases">
        <authorList>
            <person name="de Groot N.N."/>
        </authorList>
    </citation>
    <scope>NUCLEOTIDE SEQUENCE [LARGE SCALE GENOMIC DNA]</scope>
    <source>
        <strain evidence="1 2">DSM 381</strain>
    </source>
</reference>
<protein>
    <submittedName>
        <fullName evidence="1">Uncharacterized protein</fullName>
    </submittedName>
</protein>
<accession>A0A1I4GBR9</accession>
<dbReference type="Proteomes" id="UP000199579">
    <property type="component" value="Unassembled WGS sequence"/>
</dbReference>
<evidence type="ECO:0000313" key="1">
    <source>
        <dbReference type="EMBL" id="SFL26983.1"/>
    </source>
</evidence>
<evidence type="ECO:0000313" key="2">
    <source>
        <dbReference type="Proteomes" id="UP000199579"/>
    </source>
</evidence>
<proteinExistence type="predicted"/>
<sequence>MDGRFGRALGRLHGVSAARLSDSTGSYAYGPDVTVTGIDLMVDRNLQREGPDGMFISGVIGISWPAAQLATADRGGIFTIGSEHFTVEALIANDGHYLTAACMRKS</sequence>
<dbReference type="AlphaFoldDB" id="A0A1I4GBR9"/>
<gene>
    <name evidence="1" type="ORF">SAMN04244574_03753</name>
</gene>
<organism evidence="1 2">
    <name type="scientific">Azotobacter beijerinckii</name>
    <dbReference type="NCBI Taxonomy" id="170623"/>
    <lineage>
        <taxon>Bacteria</taxon>
        <taxon>Pseudomonadati</taxon>
        <taxon>Pseudomonadota</taxon>
        <taxon>Gammaproteobacteria</taxon>
        <taxon>Pseudomonadales</taxon>
        <taxon>Pseudomonadaceae</taxon>
        <taxon>Azotobacter</taxon>
    </lineage>
</organism>
<dbReference type="RefSeq" id="WP_090942868.1">
    <property type="nucleotide sequence ID" value="NZ_FOSX01000084.1"/>
</dbReference>